<evidence type="ECO:0000313" key="2">
    <source>
        <dbReference type="EMBL" id="MFC5450074.1"/>
    </source>
</evidence>
<protein>
    <recommendedName>
        <fullName evidence="4">Cbb3-type cytochrome c oxidase subunit CcoP N-terminal domain-containing protein</fullName>
    </recommendedName>
</protein>
<reference evidence="3" key="1">
    <citation type="journal article" date="2019" name="Int. J. Syst. Evol. Microbiol.">
        <title>The Global Catalogue of Microorganisms (GCM) 10K type strain sequencing project: providing services to taxonomists for standard genome sequencing and annotation.</title>
        <authorList>
            <consortium name="The Broad Institute Genomics Platform"/>
            <consortium name="The Broad Institute Genome Sequencing Center for Infectious Disease"/>
            <person name="Wu L."/>
            <person name="Ma J."/>
        </authorList>
    </citation>
    <scope>NUCLEOTIDE SEQUENCE [LARGE SCALE GENOMIC DNA]</scope>
    <source>
        <strain evidence="3">KACC 11904</strain>
    </source>
</reference>
<feature type="transmembrane region" description="Helical" evidence="1">
    <location>
        <begin position="20"/>
        <end position="41"/>
    </location>
</feature>
<organism evidence="2 3">
    <name type="scientific">Paenibacillus aestuarii</name>
    <dbReference type="NCBI Taxonomy" id="516965"/>
    <lineage>
        <taxon>Bacteria</taxon>
        <taxon>Bacillati</taxon>
        <taxon>Bacillota</taxon>
        <taxon>Bacilli</taxon>
        <taxon>Bacillales</taxon>
        <taxon>Paenibacillaceae</taxon>
        <taxon>Paenibacillus</taxon>
    </lineage>
</organism>
<dbReference type="EMBL" id="JBHSMJ010000024">
    <property type="protein sequence ID" value="MFC5450074.1"/>
    <property type="molecule type" value="Genomic_DNA"/>
</dbReference>
<keyword evidence="1" id="KW-1133">Transmembrane helix</keyword>
<keyword evidence="3" id="KW-1185">Reference proteome</keyword>
<gene>
    <name evidence="2" type="ORF">ACFPOG_17630</name>
</gene>
<accession>A0ABW0K9R7</accession>
<evidence type="ECO:0000313" key="3">
    <source>
        <dbReference type="Proteomes" id="UP001596044"/>
    </source>
</evidence>
<proteinExistence type="predicted"/>
<name>A0ABW0K9R7_9BACL</name>
<evidence type="ECO:0008006" key="4">
    <source>
        <dbReference type="Google" id="ProtNLM"/>
    </source>
</evidence>
<sequence length="64" mass="7460">MKNPIYMSGTELADSFRRIYQPFWLVIAFVVLMGSLTVWGVQQRKYQGIQDPHDVIVETNKQSQ</sequence>
<keyword evidence="1" id="KW-0472">Membrane</keyword>
<keyword evidence="1" id="KW-0812">Transmembrane</keyword>
<dbReference type="Proteomes" id="UP001596044">
    <property type="component" value="Unassembled WGS sequence"/>
</dbReference>
<comment type="caution">
    <text evidence="2">The sequence shown here is derived from an EMBL/GenBank/DDBJ whole genome shotgun (WGS) entry which is preliminary data.</text>
</comment>
<evidence type="ECO:0000256" key="1">
    <source>
        <dbReference type="SAM" id="Phobius"/>
    </source>
</evidence>
<dbReference type="RefSeq" id="WP_270880688.1">
    <property type="nucleotide sequence ID" value="NZ_JAQFVF010000035.1"/>
</dbReference>